<evidence type="ECO:0000256" key="1">
    <source>
        <dbReference type="ARBA" id="ARBA00004952"/>
    </source>
</evidence>
<dbReference type="GO" id="GO:0005829">
    <property type="term" value="C:cytosol"/>
    <property type="evidence" value="ECO:0007669"/>
    <property type="project" value="TreeGrafter"/>
</dbReference>
<evidence type="ECO:0000256" key="8">
    <source>
        <dbReference type="RuleBase" id="RU003838"/>
    </source>
</evidence>
<dbReference type="SUPFAM" id="SSF51690">
    <property type="entry name" value="Nicotinate/Quinolinate PRTase C-terminal domain-like"/>
    <property type="match status" value="1"/>
</dbReference>
<dbReference type="EC" id="6.3.4.21" evidence="3 7"/>
<dbReference type="AlphaFoldDB" id="A0A212K9Q4"/>
<dbReference type="GO" id="GO:0034355">
    <property type="term" value="P:NAD+ biosynthetic process via the salvage pathway"/>
    <property type="evidence" value="ECO:0007669"/>
    <property type="project" value="TreeGrafter"/>
</dbReference>
<dbReference type="NCBIfam" id="NF003704">
    <property type="entry name" value="PRK05321.1"/>
    <property type="match status" value="1"/>
</dbReference>
<gene>
    <name evidence="7 11" type="primary">pncB</name>
    <name evidence="11" type="ORF">KL86DYS2_13369</name>
</gene>
<feature type="domain" description="Nicotinate phosphoribosyltransferase N-terminal" evidence="10">
    <location>
        <begin position="8"/>
        <end position="126"/>
    </location>
</feature>
<comment type="catalytic activity">
    <reaction evidence="7 8">
        <text>5-phospho-alpha-D-ribose 1-diphosphate + nicotinate + ATP + H2O = nicotinate beta-D-ribonucleotide + ADP + phosphate + diphosphate</text>
        <dbReference type="Rhea" id="RHEA:36163"/>
        <dbReference type="ChEBI" id="CHEBI:15377"/>
        <dbReference type="ChEBI" id="CHEBI:30616"/>
        <dbReference type="ChEBI" id="CHEBI:32544"/>
        <dbReference type="ChEBI" id="CHEBI:33019"/>
        <dbReference type="ChEBI" id="CHEBI:43474"/>
        <dbReference type="ChEBI" id="CHEBI:57502"/>
        <dbReference type="ChEBI" id="CHEBI:58017"/>
        <dbReference type="ChEBI" id="CHEBI:456216"/>
        <dbReference type="EC" id="6.3.4.21"/>
    </reaction>
</comment>
<evidence type="ECO:0000256" key="2">
    <source>
        <dbReference type="ARBA" id="ARBA00010897"/>
    </source>
</evidence>
<dbReference type="InterPro" id="IPR006406">
    <property type="entry name" value="Nic_PRibTrfase"/>
</dbReference>
<dbReference type="InterPro" id="IPR040727">
    <property type="entry name" value="NAPRTase_N"/>
</dbReference>
<evidence type="ECO:0000256" key="6">
    <source>
        <dbReference type="ARBA" id="ARBA00022642"/>
    </source>
</evidence>
<dbReference type="GO" id="GO:0016757">
    <property type="term" value="F:glycosyltransferase activity"/>
    <property type="evidence" value="ECO:0007669"/>
    <property type="project" value="UniProtKB-KW"/>
</dbReference>
<evidence type="ECO:0000256" key="7">
    <source>
        <dbReference type="HAMAP-Rule" id="MF_00570"/>
    </source>
</evidence>
<comment type="PTM">
    <text evidence="7 8">Transiently phosphorylated on a His residue during the reaction cycle. Phosphorylation strongly increases the affinity for substrates and increases the rate of nicotinate D-ribonucleotide production. Dephosphorylation regenerates the low-affinity form of the enzyme, leading to product release.</text>
</comment>
<evidence type="ECO:0000313" key="11">
    <source>
        <dbReference type="EMBL" id="SBW08420.1"/>
    </source>
</evidence>
<evidence type="ECO:0000256" key="4">
    <source>
        <dbReference type="ARBA" id="ARBA00022553"/>
    </source>
</evidence>
<protein>
    <recommendedName>
        <fullName evidence="3 7">Nicotinate phosphoribosyltransferase</fullName>
        <shortName evidence="7">NAPRTase</shortName>
        <ecNumber evidence="3 7">6.3.4.21</ecNumber>
    </recommendedName>
</protein>
<dbReference type="InterPro" id="IPR041525">
    <property type="entry name" value="N/Namide_PRibTrfase"/>
</dbReference>
<accession>A0A212K9Q4</accession>
<comment type="pathway">
    <text evidence="1 7 8">Cofactor biosynthesis; NAD(+) biosynthesis; nicotinate D-ribonucleotide from nicotinate: step 1/1.</text>
</comment>
<keyword evidence="6 7" id="KW-0662">Pyridine nucleotide biosynthesis</keyword>
<dbReference type="InterPro" id="IPR036068">
    <property type="entry name" value="Nicotinate_pribotase-like_C"/>
</dbReference>
<comment type="function">
    <text evidence="7 8">Catalyzes the synthesis of beta-nicotinate D-ribonucleotide from nicotinate and 5-phospho-D-ribose 1-phosphate at the expense of ATP.</text>
</comment>
<evidence type="ECO:0000259" key="10">
    <source>
        <dbReference type="Pfam" id="PF17767"/>
    </source>
</evidence>
<dbReference type="HAMAP" id="MF_00570">
    <property type="entry name" value="NAPRTase"/>
    <property type="match status" value="1"/>
</dbReference>
<dbReference type="SUPFAM" id="SSF54675">
    <property type="entry name" value="Nicotinate/Quinolinate PRTase N-terminal domain-like"/>
    <property type="match status" value="1"/>
</dbReference>
<dbReference type="PANTHER" id="PTHR11098">
    <property type="entry name" value="NICOTINATE PHOSPHORIBOSYLTRANSFERASE"/>
    <property type="match status" value="1"/>
</dbReference>
<dbReference type="PIRSF" id="PIRSF000484">
    <property type="entry name" value="NAPRT"/>
    <property type="match status" value="1"/>
</dbReference>
<evidence type="ECO:0000256" key="3">
    <source>
        <dbReference type="ARBA" id="ARBA00013236"/>
    </source>
</evidence>
<dbReference type="Pfam" id="PF17767">
    <property type="entry name" value="NAPRTase_N"/>
    <property type="match status" value="1"/>
</dbReference>
<dbReference type="GeneID" id="78082504"/>
<feature type="modified residue" description="Phosphohistidine; by autocatalysis" evidence="7">
    <location>
        <position position="209"/>
    </location>
</feature>
<dbReference type="NCBIfam" id="TIGR01514">
    <property type="entry name" value="NAPRTase"/>
    <property type="match status" value="1"/>
</dbReference>
<dbReference type="GO" id="GO:0004516">
    <property type="term" value="F:nicotinate phosphoribosyltransferase activity"/>
    <property type="evidence" value="ECO:0007669"/>
    <property type="project" value="UniProtKB-UniRule"/>
</dbReference>
<proteinExistence type="inferred from homology"/>
<evidence type="ECO:0000256" key="5">
    <source>
        <dbReference type="ARBA" id="ARBA00022598"/>
    </source>
</evidence>
<dbReference type="Pfam" id="PF04095">
    <property type="entry name" value="NAPRTase"/>
    <property type="match status" value="1"/>
</dbReference>
<organism evidence="11">
    <name type="scientific">uncultured Dysgonomonas sp</name>
    <dbReference type="NCBI Taxonomy" id="206096"/>
    <lineage>
        <taxon>Bacteria</taxon>
        <taxon>Pseudomonadati</taxon>
        <taxon>Bacteroidota</taxon>
        <taxon>Bacteroidia</taxon>
        <taxon>Bacteroidales</taxon>
        <taxon>Dysgonomonadaceae</taxon>
        <taxon>Dysgonomonas</taxon>
        <taxon>environmental samples</taxon>
    </lineage>
</organism>
<feature type="domain" description="Nicotinate/nicotinamide phosphoribosyltransferase" evidence="9">
    <location>
        <begin position="158"/>
        <end position="375"/>
    </location>
</feature>
<keyword evidence="4 7" id="KW-0597">Phosphoprotein</keyword>
<keyword evidence="11" id="KW-0328">Glycosyltransferase</keyword>
<keyword evidence="5 7" id="KW-0436">Ligase</keyword>
<name>A0A212K9Q4_9BACT</name>
<sequence length="387" mass="44002">MIIKHFTDNDLYKFSVMLAIQKLYPWAYVRYAFTNRGKTQFPEGFAERMKEEVASMANLQLTAEEKKFIKAKCYFFDPVFVDFLEGFRYKPEEVTITQEGGDLSVVIEGYWYRTVLWEVPLLAIISELYFQMTGATPQNVEENAIIKAKALKEMEADYSEFGTRRRFSFDVEDKVIGALQAHSGKYFKGTSNVYFAMKHNTIPIGTMPHEWFMFHGAIFGYRSANIKGLEAWVEVYDGSLGIALTDTYTTDSFFNSFSLKQAKLFDGVRHDSGDPLVFADKAISFYQQNRIDATSKTLVFSDSLNLDTVKEIKDHVAGRIHDTYGIGTFFSNDVGSKALNIVIKLTDVKLHKKDANFMKAVKLSDVAGKHTGDPREIDLSIKTLGLE</sequence>
<keyword evidence="11" id="KW-0808">Transferase</keyword>
<dbReference type="InterPro" id="IPR007229">
    <property type="entry name" value="Nic_PRibTrfase-Fam"/>
</dbReference>
<dbReference type="PANTHER" id="PTHR11098:SF1">
    <property type="entry name" value="NICOTINATE PHOSPHORIBOSYLTRANSFERASE"/>
    <property type="match status" value="1"/>
</dbReference>
<comment type="similarity">
    <text evidence="2 7 8">Belongs to the NAPRTase family.</text>
</comment>
<reference evidence="11" key="1">
    <citation type="submission" date="2016-04" db="EMBL/GenBank/DDBJ databases">
        <authorList>
            <person name="Evans L.H."/>
            <person name="Alamgir A."/>
            <person name="Owens N."/>
            <person name="Weber N.D."/>
            <person name="Virtaneva K."/>
            <person name="Barbian K."/>
            <person name="Babar A."/>
            <person name="Rosenke K."/>
        </authorList>
    </citation>
    <scope>NUCLEOTIDE SEQUENCE</scope>
    <source>
        <strain evidence="11">86-2</strain>
    </source>
</reference>
<dbReference type="Gene3D" id="3.20.140.10">
    <property type="entry name" value="nicotinate phosphoribosyltransferase"/>
    <property type="match status" value="1"/>
</dbReference>
<evidence type="ECO:0000259" key="9">
    <source>
        <dbReference type="Pfam" id="PF04095"/>
    </source>
</evidence>
<dbReference type="RefSeq" id="WP_006843231.1">
    <property type="nucleotide sequence ID" value="NZ_LT599021.1"/>
</dbReference>
<dbReference type="UniPathway" id="UPA00253">
    <property type="reaction ID" value="UER00457"/>
</dbReference>
<dbReference type="EMBL" id="FLUL01000001">
    <property type="protein sequence ID" value="SBW08420.1"/>
    <property type="molecule type" value="Genomic_DNA"/>
</dbReference>